<proteinExistence type="predicted"/>
<feature type="transmembrane region" description="Helical" evidence="1">
    <location>
        <begin position="141"/>
        <end position="167"/>
    </location>
</feature>
<comment type="caution">
    <text evidence="2">The sequence shown here is derived from an EMBL/GenBank/DDBJ whole genome shotgun (WGS) entry which is preliminary data.</text>
</comment>
<protein>
    <submittedName>
        <fullName evidence="2">Uncharacterized protein</fullName>
    </submittedName>
</protein>
<keyword evidence="1" id="KW-0472">Membrane</keyword>
<name>A0A1Q9E9Y4_SYMMI</name>
<dbReference type="EMBL" id="LSRX01000215">
    <property type="protein sequence ID" value="OLQ04236.1"/>
    <property type="molecule type" value="Genomic_DNA"/>
</dbReference>
<keyword evidence="3" id="KW-1185">Reference proteome</keyword>
<dbReference type="OrthoDB" id="10340414at2759"/>
<sequence>MPHAFVLNLDFMMLPKMLSTDTVEGKTMLKHMNLKGQWFESVSPYADIRVCGYLEGTLAQDLTSTGQRLYWEEEKHLDLYRFGMSFLPPPVPTRLWSMPLILIITTMTMITLGHVVTVSVVSTTPVNTPPQRSLILDTSTIIIRVVVRILLPPMSSFVIASTALIIAPLTSPELLREQLKPPG</sequence>
<dbReference type="Proteomes" id="UP000186817">
    <property type="component" value="Unassembled WGS sequence"/>
</dbReference>
<keyword evidence="1" id="KW-1133">Transmembrane helix</keyword>
<gene>
    <name evidence="2" type="ORF">AK812_SmicGene12709</name>
</gene>
<organism evidence="2 3">
    <name type="scientific">Symbiodinium microadriaticum</name>
    <name type="common">Dinoflagellate</name>
    <name type="synonym">Zooxanthella microadriatica</name>
    <dbReference type="NCBI Taxonomy" id="2951"/>
    <lineage>
        <taxon>Eukaryota</taxon>
        <taxon>Sar</taxon>
        <taxon>Alveolata</taxon>
        <taxon>Dinophyceae</taxon>
        <taxon>Suessiales</taxon>
        <taxon>Symbiodiniaceae</taxon>
        <taxon>Symbiodinium</taxon>
    </lineage>
</organism>
<reference evidence="2 3" key="1">
    <citation type="submission" date="2016-02" db="EMBL/GenBank/DDBJ databases">
        <title>Genome analysis of coral dinoflagellate symbionts highlights evolutionary adaptations to a symbiotic lifestyle.</title>
        <authorList>
            <person name="Aranda M."/>
            <person name="Li Y."/>
            <person name="Liew Y.J."/>
            <person name="Baumgarten S."/>
            <person name="Simakov O."/>
            <person name="Wilson M."/>
            <person name="Piel J."/>
            <person name="Ashoor H."/>
            <person name="Bougouffa S."/>
            <person name="Bajic V.B."/>
            <person name="Ryu T."/>
            <person name="Ravasi T."/>
            <person name="Bayer T."/>
            <person name="Micklem G."/>
            <person name="Kim H."/>
            <person name="Bhak J."/>
            <person name="Lajeunesse T.C."/>
            <person name="Voolstra C.R."/>
        </authorList>
    </citation>
    <scope>NUCLEOTIDE SEQUENCE [LARGE SCALE GENOMIC DNA]</scope>
    <source>
        <strain evidence="2 3">CCMP2467</strain>
    </source>
</reference>
<evidence type="ECO:0000256" key="1">
    <source>
        <dbReference type="SAM" id="Phobius"/>
    </source>
</evidence>
<keyword evidence="1" id="KW-0812">Transmembrane</keyword>
<accession>A0A1Q9E9Y4</accession>
<evidence type="ECO:0000313" key="3">
    <source>
        <dbReference type="Proteomes" id="UP000186817"/>
    </source>
</evidence>
<feature type="transmembrane region" description="Helical" evidence="1">
    <location>
        <begin position="100"/>
        <end position="121"/>
    </location>
</feature>
<evidence type="ECO:0000313" key="2">
    <source>
        <dbReference type="EMBL" id="OLQ04236.1"/>
    </source>
</evidence>
<dbReference type="AlphaFoldDB" id="A0A1Q9E9Y4"/>